<dbReference type="RefSeq" id="WP_378293383.1">
    <property type="nucleotide sequence ID" value="NZ_JBHSON010000193.1"/>
</dbReference>
<keyword evidence="2" id="KW-1185">Reference proteome</keyword>
<name>A0ABW1AJQ6_9ACTN</name>
<accession>A0ABW1AJQ6</accession>
<dbReference type="EMBL" id="JBHSON010000193">
    <property type="protein sequence ID" value="MFC5754864.1"/>
    <property type="molecule type" value="Genomic_DNA"/>
</dbReference>
<evidence type="ECO:0000313" key="1">
    <source>
        <dbReference type="EMBL" id="MFC5754864.1"/>
    </source>
</evidence>
<protein>
    <recommendedName>
        <fullName evidence="3">Tetracycline repressor TetR C-terminal domain-containing protein</fullName>
    </recommendedName>
</protein>
<evidence type="ECO:0008006" key="3">
    <source>
        <dbReference type="Google" id="ProtNLM"/>
    </source>
</evidence>
<dbReference type="Gene3D" id="1.10.357.10">
    <property type="entry name" value="Tetracycline Repressor, domain 2"/>
    <property type="match status" value="1"/>
</dbReference>
<reference evidence="2" key="1">
    <citation type="journal article" date="2019" name="Int. J. Syst. Evol. Microbiol.">
        <title>The Global Catalogue of Microorganisms (GCM) 10K type strain sequencing project: providing services to taxonomists for standard genome sequencing and annotation.</title>
        <authorList>
            <consortium name="The Broad Institute Genomics Platform"/>
            <consortium name="The Broad Institute Genome Sequencing Center for Infectious Disease"/>
            <person name="Wu L."/>
            <person name="Ma J."/>
        </authorList>
    </citation>
    <scope>NUCLEOTIDE SEQUENCE [LARGE SCALE GENOMIC DNA]</scope>
    <source>
        <strain evidence="2">KCTC 42087</strain>
    </source>
</reference>
<comment type="caution">
    <text evidence="1">The sequence shown here is derived from an EMBL/GenBank/DDBJ whole genome shotgun (WGS) entry which is preliminary data.</text>
</comment>
<proteinExistence type="predicted"/>
<organism evidence="1 2">
    <name type="scientific">Actinomadura rugatobispora</name>
    <dbReference type="NCBI Taxonomy" id="1994"/>
    <lineage>
        <taxon>Bacteria</taxon>
        <taxon>Bacillati</taxon>
        <taxon>Actinomycetota</taxon>
        <taxon>Actinomycetes</taxon>
        <taxon>Streptosporangiales</taxon>
        <taxon>Thermomonosporaceae</taxon>
        <taxon>Actinomadura</taxon>
    </lineage>
</organism>
<sequence>MLDAVMLVSHHIRATHAAATPGTQTWTTGDAAPIMRDLLLQNADRFPLLATTQTGPSATTTQEFGLHAILDGLEHAIALRAR</sequence>
<dbReference type="Proteomes" id="UP001596074">
    <property type="component" value="Unassembled WGS sequence"/>
</dbReference>
<gene>
    <name evidence="1" type="ORF">ACFPZN_55410</name>
</gene>
<evidence type="ECO:0000313" key="2">
    <source>
        <dbReference type="Proteomes" id="UP001596074"/>
    </source>
</evidence>